<evidence type="ECO:0000313" key="4">
    <source>
        <dbReference type="Proteomes" id="UP000251942"/>
    </source>
</evidence>
<dbReference type="EMBL" id="LNYB01000082">
    <property type="protein sequence ID" value="KTC96049.1"/>
    <property type="molecule type" value="Genomic_DNA"/>
</dbReference>
<dbReference type="PATRIC" id="fig|453.4.peg.2639"/>
<organism evidence="1 3">
    <name type="scientific">Legionella feeleii</name>
    <dbReference type="NCBI Taxonomy" id="453"/>
    <lineage>
        <taxon>Bacteria</taxon>
        <taxon>Pseudomonadati</taxon>
        <taxon>Pseudomonadota</taxon>
        <taxon>Gammaproteobacteria</taxon>
        <taxon>Legionellales</taxon>
        <taxon>Legionellaceae</taxon>
        <taxon>Legionella</taxon>
    </lineage>
</organism>
<name>A0A0W0TK96_9GAMM</name>
<evidence type="ECO:0000313" key="2">
    <source>
        <dbReference type="EMBL" id="SPX60188.1"/>
    </source>
</evidence>
<accession>A0A0W0TK96</accession>
<dbReference type="EMBL" id="UASS01000007">
    <property type="protein sequence ID" value="SPX60188.1"/>
    <property type="molecule type" value="Genomic_DNA"/>
</dbReference>
<proteinExistence type="predicted"/>
<dbReference type="AlphaFoldDB" id="A0A0W0TK96"/>
<protein>
    <submittedName>
        <fullName evidence="1">Uncharacterized protein</fullName>
    </submittedName>
</protein>
<sequence>MFEWLKSMVFKSNPTSSTKPDFVLPKPQPTSADVEKEDTWVYFWKTTARNGVGHAAVQVGGNRPKMKPEDPGEYISIHPDVIPAIGPTIFLPLPAHLATTLAEDMETQAASRTQIISDFDSSPLPSKNPLAVPPDQTIRIKNLDTKAMLARINQTRKEVEEGQTTYQLVPKVNLLGFFQDAPYFITQDPLDVLMNKRFLSGHKKTTNQPMHCSMLVSEILTSGGAHIEPSKMPWGITPNNLAEQINNGPKF</sequence>
<evidence type="ECO:0000313" key="3">
    <source>
        <dbReference type="Proteomes" id="UP000054698"/>
    </source>
</evidence>
<dbReference type="OrthoDB" id="5637541at2"/>
<reference evidence="1 3" key="1">
    <citation type="submission" date="2015-11" db="EMBL/GenBank/DDBJ databases">
        <title>Genomic analysis of 38 Legionella species identifies large and diverse effector repertoires.</title>
        <authorList>
            <person name="Burstein D."/>
            <person name="Amaro F."/>
            <person name="Zusman T."/>
            <person name="Lifshitz Z."/>
            <person name="Cohen O."/>
            <person name="Gilbert J.A."/>
            <person name="Pupko T."/>
            <person name="Shuman H.A."/>
            <person name="Segal G."/>
        </authorList>
    </citation>
    <scope>NUCLEOTIDE SEQUENCE [LARGE SCALE GENOMIC DNA]</scope>
    <source>
        <strain evidence="1 3">WO-44C</strain>
    </source>
</reference>
<dbReference type="Proteomes" id="UP000054698">
    <property type="component" value="Unassembled WGS sequence"/>
</dbReference>
<reference evidence="2 4" key="2">
    <citation type="submission" date="2018-06" db="EMBL/GenBank/DDBJ databases">
        <authorList>
            <consortium name="Pathogen Informatics"/>
            <person name="Doyle S."/>
        </authorList>
    </citation>
    <scope>NUCLEOTIDE SEQUENCE [LARGE SCALE GENOMIC DNA]</scope>
    <source>
        <strain evidence="2 4">NCTC12022</strain>
    </source>
</reference>
<dbReference type="RefSeq" id="WP_058447164.1">
    <property type="nucleotide sequence ID" value="NZ_CAAAHT010000019.1"/>
</dbReference>
<gene>
    <name evidence="1" type="ORF">Lfee_2411</name>
    <name evidence="2" type="ORF">NCTC12022_00904</name>
</gene>
<keyword evidence="3" id="KW-1185">Reference proteome</keyword>
<dbReference type="Proteomes" id="UP000251942">
    <property type="component" value="Unassembled WGS sequence"/>
</dbReference>
<evidence type="ECO:0000313" key="1">
    <source>
        <dbReference type="EMBL" id="KTC96049.1"/>
    </source>
</evidence>